<feature type="domain" description="Iron dependent repressor metal binding and dimerisation" evidence="3">
    <location>
        <begin position="100"/>
        <end position="169"/>
    </location>
</feature>
<dbReference type="EMBL" id="UINC01076343">
    <property type="protein sequence ID" value="SVC15419.1"/>
    <property type="molecule type" value="Genomic_DNA"/>
</dbReference>
<dbReference type="GO" id="GO:0046983">
    <property type="term" value="F:protein dimerization activity"/>
    <property type="evidence" value="ECO:0007669"/>
    <property type="project" value="InterPro"/>
</dbReference>
<evidence type="ECO:0000256" key="1">
    <source>
        <dbReference type="ARBA" id="ARBA00004496"/>
    </source>
</evidence>
<protein>
    <recommendedName>
        <fullName evidence="3">Iron dependent repressor metal binding and dimerisation domain-containing protein</fullName>
    </recommendedName>
</protein>
<comment type="subunit">
    <text evidence="2">Homodimer.</text>
</comment>
<dbReference type="InterPro" id="IPR036388">
    <property type="entry name" value="WH-like_DNA-bd_sf"/>
</dbReference>
<dbReference type="GO" id="GO:0046914">
    <property type="term" value="F:transition metal ion binding"/>
    <property type="evidence" value="ECO:0007669"/>
    <property type="project" value="InterPro"/>
</dbReference>
<dbReference type="Gene3D" id="1.10.10.10">
    <property type="entry name" value="Winged helix-like DNA-binding domain superfamily/Winged helix DNA-binding domain"/>
    <property type="match status" value="1"/>
</dbReference>
<evidence type="ECO:0000313" key="4">
    <source>
        <dbReference type="EMBL" id="SVC15419.1"/>
    </source>
</evidence>
<dbReference type="InterPro" id="IPR036421">
    <property type="entry name" value="Fe_dep_repressor_sf"/>
</dbReference>
<dbReference type="SMART" id="SM00529">
    <property type="entry name" value="HTH_DTXR"/>
    <property type="match status" value="1"/>
</dbReference>
<dbReference type="PANTHER" id="PTHR33238">
    <property type="entry name" value="IRON (METAL) DEPENDENT REPRESSOR, DTXR FAMILY"/>
    <property type="match status" value="1"/>
</dbReference>
<dbReference type="InterPro" id="IPR001367">
    <property type="entry name" value="Fe_dep_repressor"/>
</dbReference>
<sequence length="237" mass="25765">MVDPVFALLVFAVLGTVAILVFWPRVGIAARLVHSERITERVLLEDALKHIFTCEGIGRICSVESLAGQVGTSTGKAAALLSRLAESELVSSEELGPRLTPAGRESALRLVRAHRLWERYLADRTGVPAGEWHARAEQMEHTLSEEDTDALASRLGHPAWDPHGDPIPTPGGELPEIDRLTLAGVEPGRTVEIMHLEDEPREIYDALLADGLGLGTRLDVVSRSDQIVQLNAGGRDR</sequence>
<evidence type="ECO:0000259" key="3">
    <source>
        <dbReference type="Pfam" id="PF02742"/>
    </source>
</evidence>
<proteinExistence type="predicted"/>
<name>A0A382JUI8_9ZZZZ</name>
<dbReference type="Pfam" id="PF02742">
    <property type="entry name" value="Fe_dep_repr_C"/>
    <property type="match status" value="1"/>
</dbReference>
<evidence type="ECO:0000256" key="2">
    <source>
        <dbReference type="ARBA" id="ARBA00011738"/>
    </source>
</evidence>
<dbReference type="PANTHER" id="PTHR33238:SF11">
    <property type="entry name" value="TRANSCRIPTIONAL REGULATOR MNTR"/>
    <property type="match status" value="1"/>
</dbReference>
<dbReference type="AlphaFoldDB" id="A0A382JUI8"/>
<dbReference type="GO" id="GO:0005737">
    <property type="term" value="C:cytoplasm"/>
    <property type="evidence" value="ECO:0007669"/>
    <property type="project" value="UniProtKB-SubCell"/>
</dbReference>
<accession>A0A382JUI8</accession>
<organism evidence="4">
    <name type="scientific">marine metagenome</name>
    <dbReference type="NCBI Taxonomy" id="408172"/>
    <lineage>
        <taxon>unclassified sequences</taxon>
        <taxon>metagenomes</taxon>
        <taxon>ecological metagenomes</taxon>
    </lineage>
</organism>
<dbReference type="GO" id="GO:0003700">
    <property type="term" value="F:DNA-binding transcription factor activity"/>
    <property type="evidence" value="ECO:0007669"/>
    <property type="project" value="InterPro"/>
</dbReference>
<dbReference type="InterPro" id="IPR050536">
    <property type="entry name" value="DtxR_MntR_Metal-Reg"/>
</dbReference>
<comment type="subcellular location">
    <subcellularLocation>
        <location evidence="1">Cytoplasm</location>
    </subcellularLocation>
</comment>
<gene>
    <name evidence="4" type="ORF">METZ01_LOCUS268273</name>
</gene>
<reference evidence="4" key="1">
    <citation type="submission" date="2018-05" db="EMBL/GenBank/DDBJ databases">
        <authorList>
            <person name="Lanie J.A."/>
            <person name="Ng W.-L."/>
            <person name="Kazmierczak K.M."/>
            <person name="Andrzejewski T.M."/>
            <person name="Davidsen T.M."/>
            <person name="Wayne K.J."/>
            <person name="Tettelin H."/>
            <person name="Glass J.I."/>
            <person name="Rusch D."/>
            <person name="Podicherti R."/>
            <person name="Tsui H.-C.T."/>
            <person name="Winkler M.E."/>
        </authorList>
    </citation>
    <scope>NUCLEOTIDE SEQUENCE</scope>
</reference>
<feature type="non-terminal residue" evidence="4">
    <location>
        <position position="237"/>
    </location>
</feature>
<dbReference type="InterPro" id="IPR022689">
    <property type="entry name" value="Iron_dep_repressor"/>
</dbReference>
<dbReference type="SUPFAM" id="SSF47979">
    <property type="entry name" value="Iron-dependent repressor protein, dimerization domain"/>
    <property type="match status" value="1"/>
</dbReference>